<dbReference type="OrthoDB" id="10264870at2759"/>
<keyword evidence="4" id="KW-0539">Nucleus</keyword>
<feature type="compositionally biased region" description="Polar residues" evidence="5">
    <location>
        <begin position="292"/>
        <end position="310"/>
    </location>
</feature>
<dbReference type="Pfam" id="PF12767">
    <property type="entry name" value="SAGA-Tad1"/>
    <property type="match status" value="1"/>
</dbReference>
<feature type="compositionally biased region" description="Low complexity" evidence="5">
    <location>
        <begin position="637"/>
        <end position="650"/>
    </location>
</feature>
<keyword evidence="7" id="KW-1185">Reference proteome</keyword>
<feature type="compositionally biased region" description="Polar residues" evidence="5">
    <location>
        <begin position="318"/>
        <end position="339"/>
    </location>
</feature>
<name>F4RCT5_MELLP</name>
<dbReference type="GO" id="GO:0003713">
    <property type="term" value="F:transcription coactivator activity"/>
    <property type="evidence" value="ECO:0007669"/>
    <property type="project" value="TreeGrafter"/>
</dbReference>
<evidence type="ECO:0000313" key="6">
    <source>
        <dbReference type="EMBL" id="EGG09929.1"/>
    </source>
</evidence>
<organism evidence="7">
    <name type="scientific">Melampsora larici-populina (strain 98AG31 / pathotype 3-4-7)</name>
    <name type="common">Poplar leaf rust fungus</name>
    <dbReference type="NCBI Taxonomy" id="747676"/>
    <lineage>
        <taxon>Eukaryota</taxon>
        <taxon>Fungi</taxon>
        <taxon>Dikarya</taxon>
        <taxon>Basidiomycota</taxon>
        <taxon>Pucciniomycotina</taxon>
        <taxon>Pucciniomycetes</taxon>
        <taxon>Pucciniales</taxon>
        <taxon>Melampsoraceae</taxon>
        <taxon>Melampsora</taxon>
    </lineage>
</organism>
<evidence type="ECO:0000256" key="2">
    <source>
        <dbReference type="ARBA" id="ARBA00023015"/>
    </source>
</evidence>
<evidence type="ECO:0000256" key="5">
    <source>
        <dbReference type="SAM" id="MobiDB-lite"/>
    </source>
</evidence>
<evidence type="ECO:0000256" key="4">
    <source>
        <dbReference type="ARBA" id="ARBA00023242"/>
    </source>
</evidence>
<dbReference type="InParanoid" id="F4RCT5"/>
<dbReference type="GO" id="GO:0000124">
    <property type="term" value="C:SAGA complex"/>
    <property type="evidence" value="ECO:0007669"/>
    <property type="project" value="TreeGrafter"/>
</dbReference>
<feature type="region of interest" description="Disordered" evidence="5">
    <location>
        <begin position="598"/>
        <end position="676"/>
    </location>
</feature>
<dbReference type="AlphaFoldDB" id="F4RCT5"/>
<feature type="region of interest" description="Disordered" evidence="5">
    <location>
        <begin position="533"/>
        <end position="555"/>
    </location>
</feature>
<comment type="subcellular location">
    <subcellularLocation>
        <location evidence="1">Nucleus</location>
    </subcellularLocation>
</comment>
<dbReference type="Proteomes" id="UP000001072">
    <property type="component" value="Unassembled WGS sequence"/>
</dbReference>
<feature type="compositionally biased region" description="Basic and acidic residues" evidence="5">
    <location>
        <begin position="660"/>
        <end position="669"/>
    </location>
</feature>
<dbReference type="GO" id="GO:0006357">
    <property type="term" value="P:regulation of transcription by RNA polymerase II"/>
    <property type="evidence" value="ECO:0007669"/>
    <property type="project" value="TreeGrafter"/>
</dbReference>
<dbReference type="InterPro" id="IPR024738">
    <property type="entry name" value="Hfi1/Tada1"/>
</dbReference>
<evidence type="ECO:0000256" key="3">
    <source>
        <dbReference type="ARBA" id="ARBA00023163"/>
    </source>
</evidence>
<feature type="compositionally biased region" description="Low complexity" evidence="5">
    <location>
        <begin position="599"/>
        <end position="616"/>
    </location>
</feature>
<keyword evidence="3" id="KW-0804">Transcription</keyword>
<evidence type="ECO:0008006" key="8">
    <source>
        <dbReference type="Google" id="ProtNLM"/>
    </source>
</evidence>
<reference evidence="7" key="1">
    <citation type="journal article" date="2011" name="Proc. Natl. Acad. Sci. U.S.A.">
        <title>Obligate biotrophy features unraveled by the genomic analysis of rust fungi.</title>
        <authorList>
            <person name="Duplessis S."/>
            <person name="Cuomo C.A."/>
            <person name="Lin Y.-C."/>
            <person name="Aerts A."/>
            <person name="Tisserant E."/>
            <person name="Veneault-Fourrey C."/>
            <person name="Joly D.L."/>
            <person name="Hacquard S."/>
            <person name="Amselem J."/>
            <person name="Cantarel B.L."/>
            <person name="Chiu R."/>
            <person name="Coutinho P.M."/>
            <person name="Feau N."/>
            <person name="Field M."/>
            <person name="Frey P."/>
            <person name="Gelhaye E."/>
            <person name="Goldberg J."/>
            <person name="Grabherr M.G."/>
            <person name="Kodira C.D."/>
            <person name="Kohler A."/>
            <person name="Kuees U."/>
            <person name="Lindquist E.A."/>
            <person name="Lucas S.M."/>
            <person name="Mago R."/>
            <person name="Mauceli E."/>
            <person name="Morin E."/>
            <person name="Murat C."/>
            <person name="Pangilinan J.L."/>
            <person name="Park R."/>
            <person name="Pearson M."/>
            <person name="Quesneville H."/>
            <person name="Rouhier N."/>
            <person name="Sakthikumar S."/>
            <person name="Salamov A.A."/>
            <person name="Schmutz J."/>
            <person name="Selles B."/>
            <person name="Shapiro H."/>
            <person name="Tanguay P."/>
            <person name="Tuskan G.A."/>
            <person name="Henrissat B."/>
            <person name="Van de Peer Y."/>
            <person name="Rouze P."/>
            <person name="Ellis J.G."/>
            <person name="Dodds P.N."/>
            <person name="Schein J.E."/>
            <person name="Zhong S."/>
            <person name="Hamelin R.C."/>
            <person name="Grigoriev I.V."/>
            <person name="Szabo L.J."/>
            <person name="Martin F."/>
        </authorList>
    </citation>
    <scope>NUCLEOTIDE SEQUENCE [LARGE SCALE GENOMIC DNA]</scope>
    <source>
        <strain evidence="7">98AG31 / pathotype 3-4-7</strain>
    </source>
</reference>
<feature type="compositionally biased region" description="Polar residues" evidence="5">
    <location>
        <begin position="417"/>
        <end position="497"/>
    </location>
</feature>
<gene>
    <name evidence="6" type="ORF">MELLADRAFT_95260</name>
</gene>
<dbReference type="PANTHER" id="PTHR21277">
    <property type="entry name" value="TRANSCRIPTIONAL ADAPTER 1"/>
    <property type="match status" value="1"/>
</dbReference>
<feature type="region of interest" description="Disordered" evidence="5">
    <location>
        <begin position="292"/>
        <end position="339"/>
    </location>
</feature>
<evidence type="ECO:0000313" key="7">
    <source>
        <dbReference type="Proteomes" id="UP000001072"/>
    </source>
</evidence>
<protein>
    <recommendedName>
        <fullName evidence="8">Transcriptional regulator of RNA polII, SAGA, subunit</fullName>
    </recommendedName>
</protein>
<feature type="compositionally biased region" description="Basic residues" evidence="5">
    <location>
        <begin position="625"/>
        <end position="634"/>
    </location>
</feature>
<proteinExistence type="predicted"/>
<feature type="region of interest" description="Disordered" evidence="5">
    <location>
        <begin position="399"/>
        <end position="497"/>
    </location>
</feature>
<dbReference type="PANTHER" id="PTHR21277:SF5">
    <property type="entry name" value="TRANSCRIPTIONAL ADAPTER 1"/>
    <property type="match status" value="1"/>
</dbReference>
<dbReference type="VEuPathDB" id="FungiDB:MELLADRAFT_95260"/>
<accession>F4RCT5</accession>
<dbReference type="EMBL" id="GL883096">
    <property type="protein sequence ID" value="EGG09929.1"/>
    <property type="molecule type" value="Genomic_DNA"/>
</dbReference>
<feature type="compositionally biased region" description="Low complexity" evidence="5">
    <location>
        <begin position="533"/>
        <end position="547"/>
    </location>
</feature>
<dbReference type="HOGENOM" id="CLU_406564_0_0_1"/>
<dbReference type="eggNOG" id="ENOG502RX84">
    <property type="taxonomic scope" value="Eukaryota"/>
</dbReference>
<dbReference type="GO" id="GO:0005634">
    <property type="term" value="C:nucleus"/>
    <property type="evidence" value="ECO:0007669"/>
    <property type="project" value="UniProtKB-SubCell"/>
</dbReference>
<evidence type="ECO:0000256" key="1">
    <source>
        <dbReference type="ARBA" id="ARBA00004123"/>
    </source>
</evidence>
<dbReference type="RefSeq" id="XP_007406983.1">
    <property type="nucleotide sequence ID" value="XM_007406921.1"/>
</dbReference>
<sequence length="676" mass="75309">MDQITKSNSFIGTISTELYSNHSRSDTLSIKQSLIQLINPQDGLHYWSSFTNFIKAKIDRREFEEEVSRILNTDQLVGLHNSLVLSILYNTTRPESPPINPPGRPNLYTTGQGWYKRKRVQIPINQIHQSKSKLEESDPKKRKLKETILSIGQRERNRIKQIPKEKEKEKELYQKLGNPYHSKNPQFDYLSREKLEKVTNTLLASKMKISSSTLYQDYMRCQQAPLCSESKQLPDSDTLKDRMSLIAYDSGLVNGVDQSAASLALIALEVHLKTILGDLLSLIRSDRSVVNSSITDPSTSKATHSTSQNGLHLEKNDPNSVMSNPELEPSSSQNLQSNIPKTAYQSSSTLRLRDLKTQGLAPHLTAKDFAALSEISPHSFVRCHPGALERLIATHSFSEPCSSDEEEEEESRYHLSTDLQGSSTSVNGQAWINGSQSHLRSNGLNGSHPTQSSSRLSSKTTTFSPRSVNKPSGRGSLNRNHTYTTSNPSSLLTNRSLLNGRNHSNLHLENLSSLTPSWSEFNENKASNTLMSFESSSSSLKKPNNNSIQPENSTRLNGSLFSIGLEENPIKRKKSTGSREVKSLAAELFPEDVVMNNTHPQQQQQQPHHPKGSGSESENEEETHHKKPSHHRSMKLSNGNGNPNSNPIGSSTGGSSGKKKGWDRIDTFRLLENVGN</sequence>
<dbReference type="CDD" id="cd22933">
    <property type="entry name" value="HFD_HFI1"/>
    <property type="match status" value="1"/>
</dbReference>
<dbReference type="GeneID" id="18937187"/>
<dbReference type="STRING" id="747676.F4RCT5"/>
<dbReference type="KEGG" id="mlr:MELLADRAFT_95260"/>
<keyword evidence="2" id="KW-0805">Transcription regulation</keyword>